<dbReference type="InterPro" id="IPR036926">
    <property type="entry name" value="Thymidate_synth/dCMP_Mease_sf"/>
</dbReference>
<dbReference type="InterPro" id="IPR045097">
    <property type="entry name" value="Thymidate_synth/dCMP_Mease"/>
</dbReference>
<dbReference type="InterPro" id="IPR023451">
    <property type="entry name" value="Thymidate_synth/dCMP_Mease_dom"/>
</dbReference>
<feature type="binding site" description="in other chain" evidence="6">
    <location>
        <position position="21"/>
    </location>
    <ligand>
        <name>dUMP</name>
        <dbReference type="ChEBI" id="CHEBI:246422"/>
        <note>ligand shared between dimeric partners</note>
    </ligand>
</feature>
<dbReference type="Pfam" id="PF00303">
    <property type="entry name" value="Thymidylat_synt"/>
    <property type="match status" value="1"/>
</dbReference>
<feature type="binding site" description="in other chain" evidence="6">
    <location>
        <begin position="217"/>
        <end position="219"/>
    </location>
    <ligand>
        <name>dUMP</name>
        <dbReference type="ChEBI" id="CHEBI:246422"/>
        <note>ligand shared between dimeric partners</note>
    </ligand>
</feature>
<organism evidence="8 9">
    <name type="scientific">Francisella frigiditurris</name>
    <dbReference type="NCBI Taxonomy" id="1542390"/>
    <lineage>
        <taxon>Bacteria</taxon>
        <taxon>Pseudomonadati</taxon>
        <taxon>Pseudomonadota</taxon>
        <taxon>Gammaproteobacteria</taxon>
        <taxon>Thiotrichales</taxon>
        <taxon>Francisellaceae</taxon>
        <taxon>Francisella</taxon>
    </lineage>
</organism>
<evidence type="ECO:0000256" key="6">
    <source>
        <dbReference type="HAMAP-Rule" id="MF_00008"/>
    </source>
</evidence>
<comment type="function">
    <text evidence="6">Catalyzes the reductive methylation of 2'-deoxyuridine-5'-monophosphate (dUMP) to 2'-deoxythymidine-5'-monophosphate (dTMP) while utilizing 5,10-methylenetetrahydrofolate (mTHF) as the methyl donor and reductant in the reaction, yielding dihydrofolate (DHF) as a by-product. This enzymatic reaction provides an intracellular de novo source of dTMP, an essential precursor for DNA biosynthesis.</text>
</comment>
<comment type="subunit">
    <text evidence="6">Homodimer.</text>
</comment>
<comment type="similarity">
    <text evidence="6">Belongs to the thymidylate synthase family. Bacterial-type ThyA subfamily.</text>
</comment>
<dbReference type="GO" id="GO:0006235">
    <property type="term" value="P:dTTP biosynthetic process"/>
    <property type="evidence" value="ECO:0007669"/>
    <property type="project" value="UniProtKB-UniRule"/>
</dbReference>
<dbReference type="AlphaFoldDB" id="A0A1J0KSL0"/>
<dbReference type="UniPathway" id="UPA00575"/>
<dbReference type="PRINTS" id="PR00108">
    <property type="entry name" value="THYMDSNTHASE"/>
</dbReference>
<evidence type="ECO:0000256" key="1">
    <source>
        <dbReference type="ARBA" id="ARBA00011947"/>
    </source>
</evidence>
<dbReference type="KEGG" id="frc:KX01_1083"/>
<keyword evidence="3 6" id="KW-0489">Methyltransferase</keyword>
<gene>
    <name evidence="6 8" type="primary">thyA</name>
    <name evidence="8" type="ORF">KX01_1083</name>
</gene>
<keyword evidence="5 6" id="KW-0545">Nucleotide biosynthesis</keyword>
<comment type="subcellular location">
    <subcellularLocation>
        <location evidence="6">Cytoplasm</location>
    </subcellularLocation>
</comment>
<dbReference type="InterPro" id="IPR000398">
    <property type="entry name" value="Thymidylate_synthase"/>
</dbReference>
<evidence type="ECO:0000313" key="9">
    <source>
        <dbReference type="Proteomes" id="UP000182521"/>
    </source>
</evidence>
<evidence type="ECO:0000256" key="2">
    <source>
        <dbReference type="ARBA" id="ARBA00022490"/>
    </source>
</evidence>
<comment type="catalytic activity">
    <reaction evidence="6">
        <text>dUMP + (6R)-5,10-methylene-5,6,7,8-tetrahydrofolate = 7,8-dihydrofolate + dTMP</text>
        <dbReference type="Rhea" id="RHEA:12104"/>
        <dbReference type="ChEBI" id="CHEBI:15636"/>
        <dbReference type="ChEBI" id="CHEBI:57451"/>
        <dbReference type="ChEBI" id="CHEBI:63528"/>
        <dbReference type="ChEBI" id="CHEBI:246422"/>
        <dbReference type="EC" id="2.1.1.45"/>
    </reaction>
</comment>
<dbReference type="HAMAP" id="MF_00008">
    <property type="entry name" value="Thymidy_synth_bact"/>
    <property type="match status" value="1"/>
</dbReference>
<dbReference type="GO" id="GO:0006231">
    <property type="term" value="P:dTMP biosynthetic process"/>
    <property type="evidence" value="ECO:0007669"/>
    <property type="project" value="UniProtKB-UniRule"/>
</dbReference>
<dbReference type="OrthoDB" id="9774633at2"/>
<dbReference type="PANTHER" id="PTHR11548">
    <property type="entry name" value="THYMIDYLATE SYNTHASE 1"/>
    <property type="match status" value="1"/>
</dbReference>
<dbReference type="EMBL" id="CP009654">
    <property type="protein sequence ID" value="APC96768.1"/>
    <property type="molecule type" value="Genomic_DNA"/>
</dbReference>
<comment type="pathway">
    <text evidence="6">Pyrimidine metabolism; dTTP biosynthesis.</text>
</comment>
<feature type="binding site" description="in other chain" evidence="6">
    <location>
        <position position="187"/>
    </location>
    <ligand>
        <name>dUMP</name>
        <dbReference type="ChEBI" id="CHEBI:246422"/>
        <note>ligand shared between dimeric partners</note>
    </ligand>
</feature>
<keyword evidence="4 6" id="KW-0808">Transferase</keyword>
<dbReference type="RefSeq" id="WP_071664005.1">
    <property type="nucleotide sequence ID" value="NZ_CP009654.1"/>
</dbReference>
<evidence type="ECO:0000259" key="7">
    <source>
        <dbReference type="Pfam" id="PF00303"/>
    </source>
</evidence>
<dbReference type="SUPFAM" id="SSF55831">
    <property type="entry name" value="Thymidylate synthase/dCMP hydroxymethylase"/>
    <property type="match status" value="1"/>
</dbReference>
<evidence type="ECO:0000256" key="3">
    <source>
        <dbReference type="ARBA" id="ARBA00022603"/>
    </source>
</evidence>
<dbReference type="Proteomes" id="UP000182521">
    <property type="component" value="Chromosome"/>
</dbReference>
<dbReference type="NCBIfam" id="NF002497">
    <property type="entry name" value="PRK01827.1-3"/>
    <property type="match status" value="1"/>
</dbReference>
<feature type="binding site" evidence="6">
    <location>
        <begin position="123"/>
        <end position="124"/>
    </location>
    <ligand>
        <name>dUMP</name>
        <dbReference type="ChEBI" id="CHEBI:246422"/>
        <note>ligand shared between dimeric partners</note>
    </ligand>
</feature>
<dbReference type="Gene3D" id="3.30.572.10">
    <property type="entry name" value="Thymidylate synthase/dCMP hydroxymethylase domain"/>
    <property type="match status" value="1"/>
</dbReference>
<dbReference type="GO" id="GO:0005829">
    <property type="term" value="C:cytosol"/>
    <property type="evidence" value="ECO:0007669"/>
    <property type="project" value="TreeGrafter"/>
</dbReference>
<feature type="binding site" description="in other chain" evidence="6">
    <location>
        <begin position="176"/>
        <end position="179"/>
    </location>
    <ligand>
        <name>dUMP</name>
        <dbReference type="ChEBI" id="CHEBI:246422"/>
        <note>ligand shared between dimeric partners</note>
    </ligand>
</feature>
<feature type="domain" description="Thymidylate synthase/dCMP hydroxymethylase" evidence="7">
    <location>
        <begin position="2"/>
        <end position="274"/>
    </location>
</feature>
<feature type="binding site" evidence="6">
    <location>
        <position position="179"/>
    </location>
    <ligand>
        <name>(6R)-5,10-methylene-5,6,7,8-tetrahydrofolate</name>
        <dbReference type="ChEBI" id="CHEBI:15636"/>
    </ligand>
</feature>
<evidence type="ECO:0000256" key="5">
    <source>
        <dbReference type="ARBA" id="ARBA00022727"/>
    </source>
</evidence>
<reference evidence="9" key="1">
    <citation type="submission" date="2014-10" db="EMBL/GenBank/DDBJ databases">
        <authorList>
            <person name="Kuske C.R."/>
            <person name="Challacombe J.F."/>
            <person name="Daligault H.E."/>
            <person name="Davenport K.W."/>
            <person name="Johnson S.L."/>
            <person name="Siddaramappa S."/>
            <person name="Petersen J.M."/>
        </authorList>
    </citation>
    <scope>NUCLEOTIDE SEQUENCE [LARGE SCALE GENOMIC DNA]</scope>
    <source>
        <strain evidence="9">CA97-1460</strain>
    </source>
</reference>
<dbReference type="PANTHER" id="PTHR11548:SF1">
    <property type="entry name" value="THYMIDYLATE SYNTHASE 1"/>
    <property type="match status" value="1"/>
</dbReference>
<sequence>MQQYLDFLKYIKENGVLKGDRTGTGTISIFGYQMRFDLQKGFPLVTTKKIHLPSVVHELLWFISGDTNVKYLNDNKVRIWNEWATEDGELGPIYGKQWRDFNGEGVDQIAEVIEMLKNNPNSRRILVSAWNPCAIPTEKLSPQENVAKGKSALPPCHAMFQFYVANGKLSCMLTQRSADAFLGVPFNIASYSLLTHMIAQQCNLDVGEFIWSGGDCHIYNNHIEQVEEQLSRNTLPLATLKIKNKPNSIFEYTYDDFEFKNYEHHPAIKGKISV</sequence>
<feature type="binding site" evidence="6">
    <location>
        <position position="273"/>
    </location>
    <ligand>
        <name>(6R)-5,10-methylene-5,6,7,8-tetrahydrofolate</name>
        <dbReference type="ChEBI" id="CHEBI:15636"/>
    </ligand>
</feature>
<dbReference type="CDD" id="cd00351">
    <property type="entry name" value="TS_Pyrimidine_HMase"/>
    <property type="match status" value="1"/>
</dbReference>
<keyword evidence="2 6" id="KW-0963">Cytoplasm</keyword>
<dbReference type="EC" id="2.1.1.45" evidence="1 6"/>
<dbReference type="NCBIfam" id="NF002499">
    <property type="entry name" value="PRK01827.1-5"/>
    <property type="match status" value="1"/>
</dbReference>
<dbReference type="FunFam" id="3.30.572.10:FF:000013">
    <property type="entry name" value="Thymidylate synthase"/>
    <property type="match status" value="1"/>
</dbReference>
<evidence type="ECO:0000256" key="4">
    <source>
        <dbReference type="ARBA" id="ARBA00022679"/>
    </source>
</evidence>
<feature type="binding site" evidence="6">
    <location>
        <position position="51"/>
    </location>
    <ligand>
        <name>(6R)-5,10-methylene-5,6,7,8-tetrahydrofolate</name>
        <dbReference type="ChEBI" id="CHEBI:15636"/>
    </ligand>
</feature>
<protein>
    <recommendedName>
        <fullName evidence="1 6">Thymidylate synthase</fullName>
        <shortName evidence="6">TS</shortName>
        <shortName evidence="6">TSase</shortName>
        <ecNumber evidence="1 6">2.1.1.45</ecNumber>
    </recommendedName>
</protein>
<accession>A0A1J0KSL0</accession>
<dbReference type="GO" id="GO:0004799">
    <property type="term" value="F:thymidylate synthase activity"/>
    <property type="evidence" value="ECO:0007669"/>
    <property type="project" value="UniProtKB-UniRule"/>
</dbReference>
<dbReference type="STRING" id="1542390.KX01_1083"/>
<feature type="active site" description="Nucleophile" evidence="6">
    <location>
        <position position="156"/>
    </location>
</feature>
<proteinExistence type="inferred from homology"/>
<dbReference type="NCBIfam" id="TIGR03284">
    <property type="entry name" value="thym_sym"/>
    <property type="match status" value="2"/>
</dbReference>
<dbReference type="GO" id="GO:0032259">
    <property type="term" value="P:methylation"/>
    <property type="evidence" value="ECO:0007669"/>
    <property type="project" value="UniProtKB-KW"/>
</dbReference>
<evidence type="ECO:0000313" key="8">
    <source>
        <dbReference type="EMBL" id="APC96768.1"/>
    </source>
</evidence>
<keyword evidence="9" id="KW-1185">Reference proteome</keyword>
<name>A0A1J0KSL0_9GAMM</name>